<gene>
    <name evidence="2" type="ORF">K7432_003470</name>
</gene>
<evidence type="ECO:0000313" key="3">
    <source>
        <dbReference type="Proteomes" id="UP001479436"/>
    </source>
</evidence>
<evidence type="ECO:0000256" key="1">
    <source>
        <dbReference type="SAM" id="MobiDB-lite"/>
    </source>
</evidence>
<evidence type="ECO:0008006" key="4">
    <source>
        <dbReference type="Google" id="ProtNLM"/>
    </source>
</evidence>
<organism evidence="2 3">
    <name type="scientific">Basidiobolus ranarum</name>
    <dbReference type="NCBI Taxonomy" id="34480"/>
    <lineage>
        <taxon>Eukaryota</taxon>
        <taxon>Fungi</taxon>
        <taxon>Fungi incertae sedis</taxon>
        <taxon>Zoopagomycota</taxon>
        <taxon>Entomophthoromycotina</taxon>
        <taxon>Basidiobolomycetes</taxon>
        <taxon>Basidiobolales</taxon>
        <taxon>Basidiobolaceae</taxon>
        <taxon>Basidiobolus</taxon>
    </lineage>
</organism>
<proteinExistence type="predicted"/>
<dbReference type="EMBL" id="JASJQH010000106">
    <property type="protein sequence ID" value="KAK9767036.1"/>
    <property type="molecule type" value="Genomic_DNA"/>
</dbReference>
<keyword evidence="3" id="KW-1185">Reference proteome</keyword>
<sequence length="193" mass="21331">MACSALESGTATPSDDQNVFAPGSPVTFQGTKNPQKVIFTGQGDRVIEGNANSYTIKEKTYGSGHCLAYCPDNNNYLCMRPETSGYCLNFNIVDESTQYYRVQAPNNKVVCETGKLTSKNVVGCNRSYFKYYDSSNNNREFAWWTYAVEANGNPPFPIRKEKKFVVNQNSGKLGIVGVTSGPSGGRFYFSRPN</sequence>
<dbReference type="Proteomes" id="UP001479436">
    <property type="component" value="Unassembled WGS sequence"/>
</dbReference>
<feature type="compositionally biased region" description="Polar residues" evidence="1">
    <location>
        <begin position="7"/>
        <end position="17"/>
    </location>
</feature>
<feature type="region of interest" description="Disordered" evidence="1">
    <location>
        <begin position="1"/>
        <end position="26"/>
    </location>
</feature>
<evidence type="ECO:0000313" key="2">
    <source>
        <dbReference type="EMBL" id="KAK9767036.1"/>
    </source>
</evidence>
<protein>
    <recommendedName>
        <fullName evidence="4">Apple domain-containing protein</fullName>
    </recommendedName>
</protein>
<accession>A0ABR2X028</accession>
<reference evidence="2 3" key="1">
    <citation type="submission" date="2023-04" db="EMBL/GenBank/DDBJ databases">
        <title>Genome of Basidiobolus ranarum AG-B5.</title>
        <authorList>
            <person name="Stajich J.E."/>
            <person name="Carter-House D."/>
            <person name="Gryganskyi A."/>
        </authorList>
    </citation>
    <scope>NUCLEOTIDE SEQUENCE [LARGE SCALE GENOMIC DNA]</scope>
    <source>
        <strain evidence="2 3">AG-B5</strain>
    </source>
</reference>
<name>A0ABR2X028_9FUNG</name>
<comment type="caution">
    <text evidence="2">The sequence shown here is derived from an EMBL/GenBank/DDBJ whole genome shotgun (WGS) entry which is preliminary data.</text>
</comment>